<name>A0A6P8HA92_ACTTE</name>
<dbReference type="PANTHER" id="PTHR43392:SF2">
    <property type="entry name" value="AAA-TYPE ATPASE FAMILY PROTEIN _ ANKYRIN REPEAT FAMILY PROTEIN"/>
    <property type="match status" value="1"/>
</dbReference>
<evidence type="ECO:0000256" key="1">
    <source>
        <dbReference type="ARBA" id="ARBA00010378"/>
    </source>
</evidence>
<dbReference type="KEGG" id="aten:116290464"/>
<dbReference type="Pfam" id="PF00004">
    <property type="entry name" value="AAA"/>
    <property type="match status" value="1"/>
</dbReference>
<evidence type="ECO:0000313" key="5">
    <source>
        <dbReference type="Proteomes" id="UP000515163"/>
    </source>
</evidence>
<evidence type="ECO:0000256" key="2">
    <source>
        <dbReference type="ARBA" id="ARBA00022741"/>
    </source>
</evidence>
<dbReference type="InterPro" id="IPR050773">
    <property type="entry name" value="CbxX/CfxQ_RuBisCO_ESX"/>
</dbReference>
<dbReference type="InterPro" id="IPR003959">
    <property type="entry name" value="ATPase_AAA_core"/>
</dbReference>
<dbReference type="SMART" id="SM00382">
    <property type="entry name" value="AAA"/>
    <property type="match status" value="1"/>
</dbReference>
<dbReference type="InParanoid" id="A0A6P8HA92"/>
<dbReference type="PRINTS" id="PR00819">
    <property type="entry name" value="CBXCFQXSUPER"/>
</dbReference>
<protein>
    <submittedName>
        <fullName evidence="6">Uncharacterized protein LOC116290464</fullName>
    </submittedName>
</protein>
<evidence type="ECO:0000256" key="3">
    <source>
        <dbReference type="ARBA" id="ARBA00022840"/>
    </source>
</evidence>
<keyword evidence="5" id="KW-1185">Reference proteome</keyword>
<dbReference type="PANTHER" id="PTHR43392">
    <property type="entry name" value="AAA-TYPE ATPASE FAMILY PROTEIN / ANKYRIN REPEAT FAMILY PROTEIN"/>
    <property type="match status" value="1"/>
</dbReference>
<dbReference type="RefSeq" id="XP_031553354.1">
    <property type="nucleotide sequence ID" value="XM_031697494.1"/>
</dbReference>
<keyword evidence="2" id="KW-0547">Nucleotide-binding</keyword>
<dbReference type="InterPro" id="IPR003593">
    <property type="entry name" value="AAA+_ATPase"/>
</dbReference>
<dbReference type="GO" id="GO:0016887">
    <property type="term" value="F:ATP hydrolysis activity"/>
    <property type="evidence" value="ECO:0007669"/>
    <property type="project" value="InterPro"/>
</dbReference>
<feature type="domain" description="AAA+ ATPase" evidence="4">
    <location>
        <begin position="31"/>
        <end position="175"/>
    </location>
</feature>
<sequence length="285" mass="32237">MLELKDRLRNIGRNFALDKLRSRLGARVIPEPLNLVFMGNPGTGKTTVARLFAAILKDIGMIAENKVVEVQRDDLVGVHIGSTEANTVQKIREAEGGILFIDEAYQLYREGVSKNDFGAEAIGVIMKHLNQEDNRQLCKTVFILAGYEREMKHFMSANKGLFRRFREPVYFRDYSPIELGDIMTTLIRKQGFSSEDQINWVDFFSSLPQSYLALFNGAICNRAFVKIKEAMSERVLFGSISREGLFQLSKDDVAKALAALKIDAQFAEEKHLIDKSTQVEEGDFN</sequence>
<dbReference type="FunFam" id="3.40.50.300:FF:000216">
    <property type="entry name" value="Type VII secretion ATPase EccA"/>
    <property type="match status" value="1"/>
</dbReference>
<dbReference type="Gene3D" id="3.40.50.300">
    <property type="entry name" value="P-loop containing nucleotide triphosphate hydrolases"/>
    <property type="match status" value="1"/>
</dbReference>
<dbReference type="SUPFAM" id="SSF52540">
    <property type="entry name" value="P-loop containing nucleoside triphosphate hydrolases"/>
    <property type="match status" value="1"/>
</dbReference>
<evidence type="ECO:0000313" key="6">
    <source>
        <dbReference type="RefSeq" id="XP_031553354.1"/>
    </source>
</evidence>
<dbReference type="GO" id="GO:0005524">
    <property type="term" value="F:ATP binding"/>
    <property type="evidence" value="ECO:0007669"/>
    <property type="project" value="UniProtKB-KW"/>
</dbReference>
<gene>
    <name evidence="6" type="primary">LOC116290464</name>
</gene>
<dbReference type="GeneID" id="116290464"/>
<dbReference type="CDD" id="cd00009">
    <property type="entry name" value="AAA"/>
    <property type="match status" value="1"/>
</dbReference>
<dbReference type="InterPro" id="IPR000641">
    <property type="entry name" value="CbxX/CfxQ"/>
</dbReference>
<reference evidence="6" key="1">
    <citation type="submission" date="2025-08" db="UniProtKB">
        <authorList>
            <consortium name="RefSeq"/>
        </authorList>
    </citation>
    <scope>IDENTIFICATION</scope>
    <source>
        <tissue evidence="6">Tentacle</tissue>
    </source>
</reference>
<organism evidence="5 6">
    <name type="scientific">Actinia tenebrosa</name>
    <name type="common">Australian red waratah sea anemone</name>
    <dbReference type="NCBI Taxonomy" id="6105"/>
    <lineage>
        <taxon>Eukaryota</taxon>
        <taxon>Metazoa</taxon>
        <taxon>Cnidaria</taxon>
        <taxon>Anthozoa</taxon>
        <taxon>Hexacorallia</taxon>
        <taxon>Actiniaria</taxon>
        <taxon>Actiniidae</taxon>
        <taxon>Actinia</taxon>
    </lineage>
</organism>
<proteinExistence type="inferred from homology"/>
<evidence type="ECO:0000259" key="4">
    <source>
        <dbReference type="SMART" id="SM00382"/>
    </source>
</evidence>
<accession>A0A6P8HA92</accession>
<dbReference type="InterPro" id="IPR027417">
    <property type="entry name" value="P-loop_NTPase"/>
</dbReference>
<keyword evidence="3" id="KW-0067">ATP-binding</keyword>
<dbReference type="OrthoDB" id="5988235at2759"/>
<dbReference type="Proteomes" id="UP000515163">
    <property type="component" value="Unplaced"/>
</dbReference>
<comment type="similarity">
    <text evidence="1">Belongs to the CbxX/CfxQ family.</text>
</comment>
<dbReference type="AlphaFoldDB" id="A0A6P8HA92"/>